<gene>
    <name evidence="1" type="ORF">RT723_14705</name>
</gene>
<comment type="caution">
    <text evidence="1">The sequence shown here is derived from an EMBL/GenBank/DDBJ whole genome shotgun (WGS) entry which is preliminary data.</text>
</comment>
<dbReference type="RefSeq" id="WP_315947831.1">
    <property type="nucleotide sequence ID" value="NZ_JAWCUA010000010.1"/>
</dbReference>
<organism evidence="1 2">
    <name type="scientific">Psychrosphaera aquimarina</name>
    <dbReference type="NCBI Taxonomy" id="2044854"/>
    <lineage>
        <taxon>Bacteria</taxon>
        <taxon>Pseudomonadati</taxon>
        <taxon>Pseudomonadota</taxon>
        <taxon>Gammaproteobacteria</taxon>
        <taxon>Alteromonadales</taxon>
        <taxon>Pseudoalteromonadaceae</taxon>
        <taxon>Psychrosphaera</taxon>
    </lineage>
</organism>
<reference evidence="1 2" key="1">
    <citation type="submission" date="2023-10" db="EMBL/GenBank/DDBJ databases">
        <title>Psychrosphaera aquimaarina strain SW33 isolated from seawater.</title>
        <authorList>
            <person name="Bayburt H."/>
            <person name="Kim J.M."/>
            <person name="Choi B.J."/>
            <person name="Jeon C.O."/>
        </authorList>
    </citation>
    <scope>NUCLEOTIDE SEQUENCE [LARGE SCALE GENOMIC DNA]</scope>
    <source>
        <strain evidence="1 2">KCTC 52743</strain>
    </source>
</reference>
<protein>
    <submittedName>
        <fullName evidence="1">Uncharacterized protein</fullName>
    </submittedName>
</protein>
<evidence type="ECO:0000313" key="1">
    <source>
        <dbReference type="EMBL" id="MDU0114216.1"/>
    </source>
</evidence>
<dbReference type="EMBL" id="JAWCUA010000010">
    <property type="protein sequence ID" value="MDU0114216.1"/>
    <property type="molecule type" value="Genomic_DNA"/>
</dbReference>
<name>A0ABU3R3F6_9GAMM</name>
<accession>A0ABU3R3F6</accession>
<dbReference type="Proteomes" id="UP001257914">
    <property type="component" value="Unassembled WGS sequence"/>
</dbReference>
<sequence length="60" mass="6880">MLQVVSKLIVIINILLNIRQTKDYSLLLPSQAPSGRWTTDIWSRNDGFTVNAGFRVKFED</sequence>
<proteinExistence type="predicted"/>
<keyword evidence="2" id="KW-1185">Reference proteome</keyword>
<evidence type="ECO:0000313" key="2">
    <source>
        <dbReference type="Proteomes" id="UP001257914"/>
    </source>
</evidence>